<dbReference type="SUPFAM" id="SSF140959">
    <property type="entry name" value="Indolic compounds 2,3-dioxygenase-like"/>
    <property type="match status" value="1"/>
</dbReference>
<dbReference type="AlphaFoldDB" id="A0A2T9Z3E2"/>
<dbReference type="InterPro" id="IPR000898">
    <property type="entry name" value="Indolamine_dOase"/>
</dbReference>
<dbReference type="OrthoDB" id="540174at2759"/>
<reference evidence="7 8" key="1">
    <citation type="journal article" date="2018" name="MBio">
        <title>Comparative Genomics Reveals the Core Gene Toolbox for the Fungus-Insect Symbiosis.</title>
        <authorList>
            <person name="Wang Y."/>
            <person name="Stata M."/>
            <person name="Wang W."/>
            <person name="Stajich J.E."/>
            <person name="White M.M."/>
            <person name="Moncalvo J.M."/>
        </authorList>
    </citation>
    <scope>NUCLEOTIDE SEQUENCE [LARGE SCALE GENOMIC DNA]</scope>
    <source>
        <strain evidence="7 8">AUS-77-4</strain>
    </source>
</reference>
<dbReference type="Pfam" id="PF01231">
    <property type="entry name" value="IDO"/>
    <property type="match status" value="1"/>
</dbReference>
<proteinExistence type="inferred from homology"/>
<feature type="binding site" description="proximal binding residue" evidence="4">
    <location>
        <position position="462"/>
    </location>
    <ligand>
        <name>heme b</name>
        <dbReference type="ChEBI" id="CHEBI:60344"/>
    </ligand>
    <ligandPart>
        <name>Fe</name>
        <dbReference type="ChEBI" id="CHEBI:18248"/>
    </ligandPart>
</feature>
<dbReference type="PROSITE" id="PS00876">
    <property type="entry name" value="IDO_1"/>
    <property type="match status" value="1"/>
</dbReference>
<evidence type="ECO:0000313" key="7">
    <source>
        <dbReference type="EMBL" id="PVU99107.1"/>
    </source>
</evidence>
<dbReference type="GO" id="GO:0020037">
    <property type="term" value="F:heme binding"/>
    <property type="evidence" value="ECO:0007669"/>
    <property type="project" value="InterPro"/>
</dbReference>
<keyword evidence="3 4" id="KW-0408">Iron</keyword>
<dbReference type="PANTHER" id="PTHR28657:SF5">
    <property type="entry name" value="INDOLEAMINE 2,3-DIOXYGENASE"/>
    <property type="match status" value="1"/>
</dbReference>
<evidence type="ECO:0000256" key="1">
    <source>
        <dbReference type="ARBA" id="ARBA00007119"/>
    </source>
</evidence>
<keyword evidence="8" id="KW-1185">Reference proteome</keyword>
<protein>
    <recommendedName>
        <fullName evidence="9">Indoleamine 2,3-dioxygenase</fullName>
    </recommendedName>
</protein>
<evidence type="ECO:0000313" key="6">
    <source>
        <dbReference type="EMBL" id="PVU90638.1"/>
    </source>
</evidence>
<evidence type="ECO:0000256" key="2">
    <source>
        <dbReference type="ARBA" id="ARBA00022723"/>
    </source>
</evidence>
<feature type="compositionally biased region" description="Polar residues" evidence="5">
    <location>
        <begin position="497"/>
        <end position="513"/>
    </location>
</feature>
<comment type="similarity">
    <text evidence="1">Belongs to the indoleamine 2,3-dioxygenase family.</text>
</comment>
<gene>
    <name evidence="7" type="ORF">BB559_001002</name>
    <name evidence="6" type="ORF">BB559_004497</name>
</gene>
<feature type="region of interest" description="Disordered" evidence="5">
    <location>
        <begin position="476"/>
        <end position="513"/>
    </location>
</feature>
<dbReference type="GO" id="GO:0033754">
    <property type="term" value="F:indoleamine 2,3-dioxygenase activity"/>
    <property type="evidence" value="ECO:0007669"/>
    <property type="project" value="TreeGrafter"/>
</dbReference>
<evidence type="ECO:0008006" key="9">
    <source>
        <dbReference type="Google" id="ProtNLM"/>
    </source>
</evidence>
<dbReference type="STRING" id="61424.A0A2T9Z3E2"/>
<dbReference type="GO" id="GO:0046872">
    <property type="term" value="F:metal ion binding"/>
    <property type="evidence" value="ECO:0007669"/>
    <property type="project" value="UniProtKB-KW"/>
</dbReference>
<dbReference type="GO" id="GO:0005737">
    <property type="term" value="C:cytoplasm"/>
    <property type="evidence" value="ECO:0007669"/>
    <property type="project" value="TreeGrafter"/>
</dbReference>
<evidence type="ECO:0000313" key="8">
    <source>
        <dbReference type="Proteomes" id="UP000245699"/>
    </source>
</evidence>
<keyword evidence="4" id="KW-0349">Heme</keyword>
<feature type="compositionally biased region" description="Polar residues" evidence="5">
    <location>
        <begin position="335"/>
        <end position="354"/>
    </location>
</feature>
<dbReference type="PANTHER" id="PTHR28657">
    <property type="entry name" value="INDOLEAMINE 2,3-DIOXYGENASE"/>
    <property type="match status" value="1"/>
</dbReference>
<dbReference type="InterPro" id="IPR037217">
    <property type="entry name" value="Trp/Indoleamine_2_3_dOase-like"/>
</dbReference>
<dbReference type="EMBL" id="MBFT01000470">
    <property type="protein sequence ID" value="PVU90638.1"/>
    <property type="molecule type" value="Genomic_DNA"/>
</dbReference>
<sequence>MLTHTISKISSLFTGSQNQTQNIEMDTNTDNNLFSFMPLSLQEYDVNLQSGFLPSEEIPRRLSDNYYSPWEDLLADIVHHQLSGQFRERILELPILSTDRLVGLREYQRACVVLSFLAHAYVWGHHQPALELLPKNLAIPWCQVSEHVGISPILTNATVVLWNWRFLNNNNSIDLNNICTHSTFTGSPDESWFYLVSVAIEARGGQSLRNIGSMINASTNNDINGVSNGLIGLSQNIKEMTHLLNRMYEKNDPFMFYWKIRRYLAGWENMKDAGLENGVIYQDAKVVDSFGVQDPVMNMYKKYSGGSAAQSSVIQIMDIALGIKHYPTDEGLSEDFSSQANSTNNSKNGSSVSLNSDLSHVSEFDRPEGNPYLIRMRDYMPRSHRQFLIDLAKFAKIREYVLLNTRDVSRPNKSEFSESIDLVDDALEFKTSTIQHSLQDQINLIKSYNKCVSMLKTFRDAHIKIVTVYVVEQARNPPKSSPTLNSLKNNQEKTQQRPDTPQTNNSHEKTVPNSSFVVETVVPEIQNNKPQTQSRESTQEKAPNYASGLAQAVDDDKVVLGTGGTDAIAFLKLIRDETVATRICT</sequence>
<accession>A0A2T9Z3E2</accession>
<feature type="compositionally biased region" description="Polar residues" evidence="5">
    <location>
        <begin position="525"/>
        <end position="536"/>
    </location>
</feature>
<evidence type="ECO:0000256" key="5">
    <source>
        <dbReference type="SAM" id="MobiDB-lite"/>
    </source>
</evidence>
<feature type="region of interest" description="Disordered" evidence="5">
    <location>
        <begin position="332"/>
        <end position="354"/>
    </location>
</feature>
<dbReference type="GO" id="GO:0019441">
    <property type="term" value="P:L-tryptophan catabolic process to kynurenine"/>
    <property type="evidence" value="ECO:0007669"/>
    <property type="project" value="InterPro"/>
</dbReference>
<dbReference type="EMBL" id="MBFT01000051">
    <property type="protein sequence ID" value="PVU99107.1"/>
    <property type="molecule type" value="Genomic_DNA"/>
</dbReference>
<dbReference type="GO" id="GO:0034354">
    <property type="term" value="P:'de novo' NAD+ biosynthetic process from L-tryptophan"/>
    <property type="evidence" value="ECO:0007669"/>
    <property type="project" value="TreeGrafter"/>
</dbReference>
<keyword evidence="2 4" id="KW-0479">Metal-binding</keyword>
<feature type="region of interest" description="Disordered" evidence="5">
    <location>
        <begin position="525"/>
        <end position="544"/>
    </location>
</feature>
<evidence type="ECO:0000256" key="3">
    <source>
        <dbReference type="ARBA" id="ARBA00023004"/>
    </source>
</evidence>
<organism evidence="7 8">
    <name type="scientific">Furculomyces boomerangus</name>
    <dbReference type="NCBI Taxonomy" id="61424"/>
    <lineage>
        <taxon>Eukaryota</taxon>
        <taxon>Fungi</taxon>
        <taxon>Fungi incertae sedis</taxon>
        <taxon>Zoopagomycota</taxon>
        <taxon>Kickxellomycotina</taxon>
        <taxon>Harpellomycetes</taxon>
        <taxon>Harpellales</taxon>
        <taxon>Harpellaceae</taxon>
        <taxon>Furculomyces</taxon>
    </lineage>
</organism>
<dbReference type="Proteomes" id="UP000245699">
    <property type="component" value="Unassembled WGS sequence"/>
</dbReference>
<comment type="caution">
    <text evidence="7">The sequence shown here is derived from an EMBL/GenBank/DDBJ whole genome shotgun (WGS) entry which is preliminary data.</text>
</comment>
<name>A0A2T9Z3E2_9FUNG</name>
<evidence type="ECO:0000256" key="4">
    <source>
        <dbReference type="PIRSR" id="PIRSR600898-1"/>
    </source>
</evidence>
<dbReference type="Gene3D" id="1.20.58.480">
    <property type="match status" value="1"/>
</dbReference>